<dbReference type="PANTHER" id="PTHR46303">
    <property type="entry name" value="VWFC DOMAIN-CONTAINING PROTEIN"/>
    <property type="match status" value="1"/>
</dbReference>
<gene>
    <name evidence="3" type="ORF">NP493_160g01007</name>
</gene>
<protein>
    <recommendedName>
        <fullName evidence="2">VWFC domain-containing protein</fullName>
    </recommendedName>
</protein>
<reference evidence="3" key="1">
    <citation type="journal article" date="2023" name="Mol. Biol. Evol.">
        <title>Third-Generation Sequencing Reveals the Adaptive Role of the Epigenome in Three Deep-Sea Polychaetes.</title>
        <authorList>
            <person name="Perez M."/>
            <person name="Aroh O."/>
            <person name="Sun Y."/>
            <person name="Lan Y."/>
            <person name="Juniper S.K."/>
            <person name="Young C.R."/>
            <person name="Angers B."/>
            <person name="Qian P.Y."/>
        </authorList>
    </citation>
    <scope>NUCLEOTIDE SEQUENCE</scope>
    <source>
        <strain evidence="3">R07B-5</strain>
    </source>
</reference>
<evidence type="ECO:0000259" key="2">
    <source>
        <dbReference type="SMART" id="SM00214"/>
    </source>
</evidence>
<dbReference type="GO" id="GO:0005615">
    <property type="term" value="C:extracellular space"/>
    <property type="evidence" value="ECO:0007669"/>
    <property type="project" value="TreeGrafter"/>
</dbReference>
<dbReference type="GO" id="GO:0036122">
    <property type="term" value="F:BMP binding"/>
    <property type="evidence" value="ECO:0007669"/>
    <property type="project" value="TreeGrafter"/>
</dbReference>
<dbReference type="PANTHER" id="PTHR46303:SF1">
    <property type="entry name" value="VWFC DOMAIN-CONTAINING PROTEIN"/>
    <property type="match status" value="1"/>
</dbReference>
<dbReference type="SMART" id="SM00214">
    <property type="entry name" value="VWC"/>
    <property type="match status" value="2"/>
</dbReference>
<feature type="region of interest" description="Disordered" evidence="1">
    <location>
        <begin position="220"/>
        <end position="239"/>
    </location>
</feature>
<proteinExistence type="predicted"/>
<organism evidence="3 4">
    <name type="scientific">Ridgeia piscesae</name>
    <name type="common">Tubeworm</name>
    <dbReference type="NCBI Taxonomy" id="27915"/>
    <lineage>
        <taxon>Eukaryota</taxon>
        <taxon>Metazoa</taxon>
        <taxon>Spiralia</taxon>
        <taxon>Lophotrochozoa</taxon>
        <taxon>Annelida</taxon>
        <taxon>Polychaeta</taxon>
        <taxon>Sedentaria</taxon>
        <taxon>Canalipalpata</taxon>
        <taxon>Sabellida</taxon>
        <taxon>Siboglinidae</taxon>
        <taxon>Ridgeia</taxon>
    </lineage>
</organism>
<evidence type="ECO:0000313" key="4">
    <source>
        <dbReference type="Proteomes" id="UP001209878"/>
    </source>
</evidence>
<sequence>MTVASLTPTSSCFLRRRECDITVAGLSGSDGDQFAMLAKAARINNRLDCRDVITGAVTRVATCRANAGTNVIPAVPTAPPTPDSRHAVPAPVPAGACRHNGRVYRDSAEGSVLCHLKTCPRLKCAKTRHKKNDCCRQCSSPERKSSGVCRSGDERHKNGSTWHPVVHPFGRVRCVVCHCLNGRISCDRVQCGPGTRPACDGKTGNDQCCKRCRKQKERPDMTTERSDGGNSSSTPTTKLCMPRASDVIVSRYSARRQLTLIFANTRHRRADVLSWELHKGLMEQLRERKRERQSFFLPDRGRCGGRAAFSTPRLGARAGEE</sequence>
<dbReference type="GO" id="GO:0030514">
    <property type="term" value="P:negative regulation of BMP signaling pathway"/>
    <property type="evidence" value="ECO:0007669"/>
    <property type="project" value="TreeGrafter"/>
</dbReference>
<dbReference type="AlphaFoldDB" id="A0AAD9P3S5"/>
<comment type="caution">
    <text evidence="3">The sequence shown here is derived from an EMBL/GenBank/DDBJ whole genome shotgun (WGS) entry which is preliminary data.</text>
</comment>
<accession>A0AAD9P3S5</accession>
<dbReference type="EMBL" id="JAODUO010000160">
    <property type="protein sequence ID" value="KAK2187600.1"/>
    <property type="molecule type" value="Genomic_DNA"/>
</dbReference>
<name>A0AAD9P3S5_RIDPI</name>
<feature type="domain" description="VWFC" evidence="2">
    <location>
        <begin position="97"/>
        <end position="138"/>
    </location>
</feature>
<dbReference type="InterPro" id="IPR001007">
    <property type="entry name" value="VWF_dom"/>
</dbReference>
<evidence type="ECO:0000313" key="3">
    <source>
        <dbReference type="EMBL" id="KAK2187600.1"/>
    </source>
</evidence>
<keyword evidence="4" id="KW-1185">Reference proteome</keyword>
<feature type="domain" description="VWFC" evidence="2">
    <location>
        <begin position="149"/>
        <end position="212"/>
    </location>
</feature>
<dbReference type="GO" id="GO:0030154">
    <property type="term" value="P:cell differentiation"/>
    <property type="evidence" value="ECO:0007669"/>
    <property type="project" value="TreeGrafter"/>
</dbReference>
<dbReference type="Proteomes" id="UP001209878">
    <property type="component" value="Unassembled WGS sequence"/>
</dbReference>
<feature type="compositionally biased region" description="Polar residues" evidence="1">
    <location>
        <begin position="228"/>
        <end position="237"/>
    </location>
</feature>
<dbReference type="Pfam" id="PF00093">
    <property type="entry name" value="VWC"/>
    <property type="match status" value="1"/>
</dbReference>
<evidence type="ECO:0000256" key="1">
    <source>
        <dbReference type="SAM" id="MobiDB-lite"/>
    </source>
</evidence>
<dbReference type="InterPro" id="IPR045717">
    <property type="entry name" value="CHRDL1/2"/>
</dbReference>
<dbReference type="SUPFAM" id="SSF57603">
    <property type="entry name" value="FnI-like domain"/>
    <property type="match status" value="1"/>
</dbReference>